<evidence type="ECO:0000256" key="1">
    <source>
        <dbReference type="ARBA" id="ARBA00022630"/>
    </source>
</evidence>
<protein>
    <recommendedName>
        <fullName evidence="6">FMN dependent NADH:quinone oxidoreductase</fullName>
        <ecNumber evidence="6">1.6.5.-</ecNumber>
    </recommendedName>
    <alternativeName>
        <fullName evidence="6">Azo-dye reductase</fullName>
    </alternativeName>
    <alternativeName>
        <fullName evidence="6">FMN-dependent NADH-azo compound oxidoreductase</fullName>
    </alternativeName>
    <alternativeName>
        <fullName evidence="6">FMN-dependent NADH-azoreductase</fullName>
        <ecNumber evidence="6">1.7.1.17</ecNumber>
    </alternativeName>
</protein>
<dbReference type="HAMAP" id="MF_01216">
    <property type="entry name" value="Azoreductase_type1"/>
    <property type="match status" value="1"/>
</dbReference>
<keyword evidence="1 6" id="KW-0285">Flavoprotein</keyword>
<name>A0ABW5N946_9FLAO</name>
<accession>A0ABW5N946</accession>
<dbReference type="InterPro" id="IPR029039">
    <property type="entry name" value="Flavoprotein-like_sf"/>
</dbReference>
<dbReference type="SUPFAM" id="SSF52218">
    <property type="entry name" value="Flavoproteins"/>
    <property type="match status" value="1"/>
</dbReference>
<feature type="binding site" evidence="6">
    <location>
        <begin position="95"/>
        <end position="98"/>
    </location>
    <ligand>
        <name>FMN</name>
        <dbReference type="ChEBI" id="CHEBI:58210"/>
    </ligand>
</feature>
<evidence type="ECO:0000256" key="6">
    <source>
        <dbReference type="HAMAP-Rule" id="MF_01216"/>
    </source>
</evidence>
<evidence type="ECO:0000256" key="4">
    <source>
        <dbReference type="ARBA" id="ARBA00023027"/>
    </source>
</evidence>
<comment type="catalytic activity">
    <reaction evidence="5">
        <text>N,N-dimethyl-1,4-phenylenediamine + anthranilate + 2 NAD(+) = 2-(4-dimethylaminophenyl)diazenylbenzoate + 2 NADH + 2 H(+)</text>
        <dbReference type="Rhea" id="RHEA:55872"/>
        <dbReference type="ChEBI" id="CHEBI:15378"/>
        <dbReference type="ChEBI" id="CHEBI:15783"/>
        <dbReference type="ChEBI" id="CHEBI:16567"/>
        <dbReference type="ChEBI" id="CHEBI:57540"/>
        <dbReference type="ChEBI" id="CHEBI:57945"/>
        <dbReference type="ChEBI" id="CHEBI:71579"/>
        <dbReference type="EC" id="1.7.1.17"/>
    </reaction>
    <physiologicalReaction direction="right-to-left" evidence="5">
        <dbReference type="Rhea" id="RHEA:55874"/>
    </physiologicalReaction>
</comment>
<comment type="caution">
    <text evidence="6">Lacks conserved residue(s) required for the propagation of feature annotation.</text>
</comment>
<comment type="similarity">
    <text evidence="6">Belongs to the azoreductase type 1 family.</text>
</comment>
<evidence type="ECO:0000313" key="8">
    <source>
        <dbReference type="EMBL" id="MFD2591746.1"/>
    </source>
</evidence>
<dbReference type="EMBL" id="JBHULX010000022">
    <property type="protein sequence ID" value="MFD2591746.1"/>
    <property type="molecule type" value="Genomic_DNA"/>
</dbReference>
<keyword evidence="2 6" id="KW-0288">FMN</keyword>
<evidence type="ECO:0000256" key="2">
    <source>
        <dbReference type="ARBA" id="ARBA00022643"/>
    </source>
</evidence>
<dbReference type="InterPro" id="IPR023048">
    <property type="entry name" value="NADH:quinone_OxRdtase_FMN_depd"/>
</dbReference>
<sequence>MKKTLVVTYTPREGSNTKELIDHFISINKEKTEFSILDLTKEVPDLLLEKNLGLIFKDNYTEESLSDSEQQVLEKNNKMVSQVLEADYIVIGFPMYNFSLPATVKAWVDAIIQTGKTFMLGEEGYVGLCRGKQALTIMTTGSDFGVPPLDSMNYATPLIKTDLEFIGIPSKHISAFGLQQYGDRLSEILEKAKKEITAVSDQWY</sequence>
<comment type="function">
    <text evidence="6">Also exhibits azoreductase activity. Catalyzes the reductive cleavage of the azo bond in aromatic azo compounds to the corresponding amines.</text>
</comment>
<reference evidence="9" key="1">
    <citation type="journal article" date="2019" name="Int. J. Syst. Evol. Microbiol.">
        <title>The Global Catalogue of Microorganisms (GCM) 10K type strain sequencing project: providing services to taxonomists for standard genome sequencing and annotation.</title>
        <authorList>
            <consortium name="The Broad Institute Genomics Platform"/>
            <consortium name="The Broad Institute Genome Sequencing Center for Infectious Disease"/>
            <person name="Wu L."/>
            <person name="Ma J."/>
        </authorList>
    </citation>
    <scope>NUCLEOTIDE SEQUENCE [LARGE SCALE GENOMIC DNA]</scope>
    <source>
        <strain evidence="9">KCTC 42423</strain>
    </source>
</reference>
<evidence type="ECO:0000259" key="7">
    <source>
        <dbReference type="Pfam" id="PF02525"/>
    </source>
</evidence>
<comment type="subunit">
    <text evidence="6">Homodimer.</text>
</comment>
<keyword evidence="9" id="KW-1185">Reference proteome</keyword>
<keyword evidence="3 6" id="KW-0560">Oxidoreductase</keyword>
<dbReference type="InterPro" id="IPR050104">
    <property type="entry name" value="FMN-dep_NADH:Q_OxRdtase_AzoR1"/>
</dbReference>
<gene>
    <name evidence="6" type="primary">azoR</name>
    <name evidence="8" type="ORF">ACFSTE_12980</name>
</gene>
<dbReference type="RefSeq" id="WP_176027167.1">
    <property type="nucleotide sequence ID" value="NZ_JBHSJV010000001.1"/>
</dbReference>
<dbReference type="EC" id="1.7.1.17" evidence="6"/>
<dbReference type="PANTHER" id="PTHR43741">
    <property type="entry name" value="FMN-DEPENDENT NADH-AZOREDUCTASE 1"/>
    <property type="match status" value="1"/>
</dbReference>
<dbReference type="EC" id="1.6.5.-" evidence="6"/>
<evidence type="ECO:0000313" key="9">
    <source>
        <dbReference type="Proteomes" id="UP001597459"/>
    </source>
</evidence>
<comment type="caution">
    <text evidence="8">The sequence shown here is derived from an EMBL/GenBank/DDBJ whole genome shotgun (WGS) entry which is preliminary data.</text>
</comment>
<comment type="function">
    <text evidence="6">Quinone reductase that provides resistance to thiol-specific stress caused by electrophilic quinones.</text>
</comment>
<dbReference type="PANTHER" id="PTHR43741:SF4">
    <property type="entry name" value="FMN-DEPENDENT NADH:QUINONE OXIDOREDUCTASE"/>
    <property type="match status" value="1"/>
</dbReference>
<dbReference type="Pfam" id="PF02525">
    <property type="entry name" value="Flavodoxin_2"/>
    <property type="match status" value="1"/>
</dbReference>
<keyword evidence="4 6" id="KW-0520">NAD</keyword>
<feature type="domain" description="Flavodoxin-like fold" evidence="7">
    <location>
        <begin position="2"/>
        <end position="197"/>
    </location>
</feature>
<comment type="catalytic activity">
    <reaction evidence="6">
        <text>2 a quinone + NADH + H(+) = 2 a 1,4-benzosemiquinone + NAD(+)</text>
        <dbReference type="Rhea" id="RHEA:65952"/>
        <dbReference type="ChEBI" id="CHEBI:15378"/>
        <dbReference type="ChEBI" id="CHEBI:57540"/>
        <dbReference type="ChEBI" id="CHEBI:57945"/>
        <dbReference type="ChEBI" id="CHEBI:132124"/>
        <dbReference type="ChEBI" id="CHEBI:134225"/>
    </reaction>
</comment>
<evidence type="ECO:0000256" key="3">
    <source>
        <dbReference type="ARBA" id="ARBA00023002"/>
    </source>
</evidence>
<proteinExistence type="inferred from homology"/>
<dbReference type="InterPro" id="IPR003680">
    <property type="entry name" value="Flavodoxin_fold"/>
</dbReference>
<dbReference type="Proteomes" id="UP001597459">
    <property type="component" value="Unassembled WGS sequence"/>
</dbReference>
<organism evidence="8 9">
    <name type="scientific">Aquimarina hainanensis</name>
    <dbReference type="NCBI Taxonomy" id="1578017"/>
    <lineage>
        <taxon>Bacteria</taxon>
        <taxon>Pseudomonadati</taxon>
        <taxon>Bacteroidota</taxon>
        <taxon>Flavobacteriia</taxon>
        <taxon>Flavobacteriales</taxon>
        <taxon>Flavobacteriaceae</taxon>
        <taxon>Aquimarina</taxon>
    </lineage>
</organism>
<comment type="cofactor">
    <cofactor evidence="6">
        <name>FMN</name>
        <dbReference type="ChEBI" id="CHEBI:58210"/>
    </cofactor>
    <text evidence="6">Binds 1 FMN per subunit.</text>
</comment>
<evidence type="ECO:0000256" key="5">
    <source>
        <dbReference type="ARBA" id="ARBA00048542"/>
    </source>
</evidence>
<dbReference type="Gene3D" id="3.40.50.360">
    <property type="match status" value="1"/>
</dbReference>